<dbReference type="EMBL" id="GBRH01180563">
    <property type="protein sequence ID" value="JAE17333.1"/>
    <property type="molecule type" value="Transcribed_RNA"/>
</dbReference>
<sequence length="23" mass="2549">MKWLKFAQVPIVVSTFGGLVSQL</sequence>
<organism evidence="1">
    <name type="scientific">Arundo donax</name>
    <name type="common">Giant reed</name>
    <name type="synonym">Donax arundinaceus</name>
    <dbReference type="NCBI Taxonomy" id="35708"/>
    <lineage>
        <taxon>Eukaryota</taxon>
        <taxon>Viridiplantae</taxon>
        <taxon>Streptophyta</taxon>
        <taxon>Embryophyta</taxon>
        <taxon>Tracheophyta</taxon>
        <taxon>Spermatophyta</taxon>
        <taxon>Magnoliopsida</taxon>
        <taxon>Liliopsida</taxon>
        <taxon>Poales</taxon>
        <taxon>Poaceae</taxon>
        <taxon>PACMAD clade</taxon>
        <taxon>Arundinoideae</taxon>
        <taxon>Arundineae</taxon>
        <taxon>Arundo</taxon>
    </lineage>
</organism>
<accession>A0A0A9G9F1</accession>
<evidence type="ECO:0000313" key="1">
    <source>
        <dbReference type="EMBL" id="JAE17333.1"/>
    </source>
</evidence>
<protein>
    <submittedName>
        <fullName evidence="1">Uncharacterized protein</fullName>
    </submittedName>
</protein>
<dbReference type="AlphaFoldDB" id="A0A0A9G9F1"/>
<reference evidence="1" key="2">
    <citation type="journal article" date="2015" name="Data Brief">
        <title>Shoot transcriptome of the giant reed, Arundo donax.</title>
        <authorList>
            <person name="Barrero R.A."/>
            <person name="Guerrero F.D."/>
            <person name="Moolhuijzen P."/>
            <person name="Goolsby J.A."/>
            <person name="Tidwell J."/>
            <person name="Bellgard S.E."/>
            <person name="Bellgard M.I."/>
        </authorList>
    </citation>
    <scope>NUCLEOTIDE SEQUENCE</scope>
    <source>
        <tissue evidence="1">Shoot tissue taken approximately 20 cm above the soil surface</tissue>
    </source>
</reference>
<reference evidence="1" key="1">
    <citation type="submission" date="2014-09" db="EMBL/GenBank/DDBJ databases">
        <authorList>
            <person name="Magalhaes I.L.F."/>
            <person name="Oliveira U."/>
            <person name="Santos F.R."/>
            <person name="Vidigal T.H.D.A."/>
            <person name="Brescovit A.D."/>
            <person name="Santos A.J."/>
        </authorList>
    </citation>
    <scope>NUCLEOTIDE SEQUENCE</scope>
    <source>
        <tissue evidence="1">Shoot tissue taken approximately 20 cm above the soil surface</tissue>
    </source>
</reference>
<name>A0A0A9G9F1_ARUDO</name>
<proteinExistence type="predicted"/>